<dbReference type="PANTHER" id="PTHR46268:SF6">
    <property type="entry name" value="UNIVERSAL STRESS PROTEIN UP12"/>
    <property type="match status" value="1"/>
</dbReference>
<evidence type="ECO:0000313" key="4">
    <source>
        <dbReference type="Proteomes" id="UP000181897"/>
    </source>
</evidence>
<dbReference type="SUPFAM" id="SSF52402">
    <property type="entry name" value="Adenine nucleotide alpha hydrolases-like"/>
    <property type="match status" value="1"/>
</dbReference>
<reference evidence="3 4" key="1">
    <citation type="submission" date="2016-11" db="EMBL/GenBank/DDBJ databases">
        <title>Complete genome sequence of Sulfitobacter sp. AM1-D1, a toxic bacteria associated with marine dinoflagellate Alexandrium minutum in East China Sea.</title>
        <authorList>
            <person name="Yang Q."/>
            <person name="Zhang X."/>
            <person name="Tian X."/>
        </authorList>
    </citation>
    <scope>NUCLEOTIDE SEQUENCE [LARGE SCALE GENOMIC DNA]</scope>
    <source>
        <strain evidence="3 4">AM1-D1</strain>
    </source>
</reference>
<dbReference type="PANTHER" id="PTHR46268">
    <property type="entry name" value="STRESS RESPONSE PROTEIN NHAX"/>
    <property type="match status" value="1"/>
</dbReference>
<dbReference type="InterPro" id="IPR006016">
    <property type="entry name" value="UspA"/>
</dbReference>
<dbReference type="STRING" id="1917485.BOO69_15115"/>
<dbReference type="AlphaFoldDB" id="A0A1J0WJU9"/>
<feature type="domain" description="UspA" evidence="2">
    <location>
        <begin position="1"/>
        <end position="145"/>
    </location>
</feature>
<name>A0A1J0WJU9_9RHOB</name>
<dbReference type="Pfam" id="PF00582">
    <property type="entry name" value="Usp"/>
    <property type="match status" value="1"/>
</dbReference>
<evidence type="ECO:0000313" key="3">
    <source>
        <dbReference type="EMBL" id="APE44594.1"/>
    </source>
</evidence>
<evidence type="ECO:0000256" key="1">
    <source>
        <dbReference type="ARBA" id="ARBA00008791"/>
    </source>
</evidence>
<protein>
    <submittedName>
        <fullName evidence="3">Universal stress protein UspA</fullName>
    </submittedName>
</protein>
<dbReference type="Gene3D" id="3.40.50.620">
    <property type="entry name" value="HUPs"/>
    <property type="match status" value="1"/>
</dbReference>
<dbReference type="CDD" id="cd00293">
    <property type="entry name" value="USP-like"/>
    <property type="match status" value="1"/>
</dbReference>
<dbReference type="KEGG" id="suam:BOO69_15115"/>
<dbReference type="InterPro" id="IPR014729">
    <property type="entry name" value="Rossmann-like_a/b/a_fold"/>
</dbReference>
<dbReference type="InterPro" id="IPR006015">
    <property type="entry name" value="Universal_stress_UspA"/>
</dbReference>
<proteinExistence type="inferred from homology"/>
<dbReference type="EMBL" id="CP018076">
    <property type="protein sequence ID" value="APE44594.1"/>
    <property type="molecule type" value="Genomic_DNA"/>
</dbReference>
<evidence type="ECO:0000259" key="2">
    <source>
        <dbReference type="Pfam" id="PF00582"/>
    </source>
</evidence>
<keyword evidence="4" id="KW-1185">Reference proteome</keyword>
<accession>A0A1J0WJU9</accession>
<dbReference type="OrthoDB" id="5564966at2"/>
<dbReference type="RefSeq" id="WP_071972942.1">
    <property type="nucleotide sequence ID" value="NZ_CP018076.1"/>
</dbReference>
<dbReference type="PRINTS" id="PR01438">
    <property type="entry name" value="UNVRSLSTRESS"/>
</dbReference>
<sequence>MFKTILIACDGSNQSSKALDKAIGLARLSDAELLILTVYRHHSMTEASLSMVQGRKHATPDEALSEYAREIVDSGRNTAREAGVAKVRAFVRSGHPARAIVEFAKNHDADLIVVGARGAGSMDGFFLGSVSHKVTGLSSIPVLVV</sequence>
<comment type="similarity">
    <text evidence="1">Belongs to the universal stress protein A family.</text>
</comment>
<gene>
    <name evidence="3" type="ORF">BOO69_15115</name>
</gene>
<organism evidence="3 4">
    <name type="scientific">Sulfitobacter alexandrii</name>
    <dbReference type="NCBI Taxonomy" id="1917485"/>
    <lineage>
        <taxon>Bacteria</taxon>
        <taxon>Pseudomonadati</taxon>
        <taxon>Pseudomonadota</taxon>
        <taxon>Alphaproteobacteria</taxon>
        <taxon>Rhodobacterales</taxon>
        <taxon>Roseobacteraceae</taxon>
        <taxon>Sulfitobacter</taxon>
    </lineage>
</organism>
<dbReference type="Proteomes" id="UP000181897">
    <property type="component" value="Chromosome"/>
</dbReference>